<name>A0A9P4MCV0_9PEZI</name>
<keyword evidence="2" id="KW-1185">Reference proteome</keyword>
<dbReference type="OrthoDB" id="3787188at2759"/>
<dbReference type="Proteomes" id="UP000799439">
    <property type="component" value="Unassembled WGS sequence"/>
</dbReference>
<organism evidence="1 2">
    <name type="scientific">Myriangium duriaei CBS 260.36</name>
    <dbReference type="NCBI Taxonomy" id="1168546"/>
    <lineage>
        <taxon>Eukaryota</taxon>
        <taxon>Fungi</taxon>
        <taxon>Dikarya</taxon>
        <taxon>Ascomycota</taxon>
        <taxon>Pezizomycotina</taxon>
        <taxon>Dothideomycetes</taxon>
        <taxon>Dothideomycetidae</taxon>
        <taxon>Myriangiales</taxon>
        <taxon>Myriangiaceae</taxon>
        <taxon>Myriangium</taxon>
    </lineage>
</organism>
<evidence type="ECO:0000313" key="2">
    <source>
        <dbReference type="Proteomes" id="UP000799439"/>
    </source>
</evidence>
<evidence type="ECO:0000313" key="1">
    <source>
        <dbReference type="EMBL" id="KAF2149160.1"/>
    </source>
</evidence>
<dbReference type="EMBL" id="ML996092">
    <property type="protein sequence ID" value="KAF2149160.1"/>
    <property type="molecule type" value="Genomic_DNA"/>
</dbReference>
<gene>
    <name evidence="1" type="ORF">K461DRAFT_282600</name>
</gene>
<dbReference type="AlphaFoldDB" id="A0A9P4MCV0"/>
<comment type="caution">
    <text evidence="1">The sequence shown here is derived from an EMBL/GenBank/DDBJ whole genome shotgun (WGS) entry which is preliminary data.</text>
</comment>
<reference evidence="1" key="1">
    <citation type="journal article" date="2020" name="Stud. Mycol.">
        <title>101 Dothideomycetes genomes: a test case for predicting lifestyles and emergence of pathogens.</title>
        <authorList>
            <person name="Haridas S."/>
            <person name="Albert R."/>
            <person name="Binder M."/>
            <person name="Bloem J."/>
            <person name="Labutti K."/>
            <person name="Salamov A."/>
            <person name="Andreopoulos B."/>
            <person name="Baker S."/>
            <person name="Barry K."/>
            <person name="Bills G."/>
            <person name="Bluhm B."/>
            <person name="Cannon C."/>
            <person name="Castanera R."/>
            <person name="Culley D."/>
            <person name="Daum C."/>
            <person name="Ezra D."/>
            <person name="Gonzalez J."/>
            <person name="Henrissat B."/>
            <person name="Kuo A."/>
            <person name="Liang C."/>
            <person name="Lipzen A."/>
            <person name="Lutzoni F."/>
            <person name="Magnuson J."/>
            <person name="Mondo S."/>
            <person name="Nolan M."/>
            <person name="Ohm R."/>
            <person name="Pangilinan J."/>
            <person name="Park H.-J."/>
            <person name="Ramirez L."/>
            <person name="Alfaro M."/>
            <person name="Sun H."/>
            <person name="Tritt A."/>
            <person name="Yoshinaga Y."/>
            <person name="Zwiers L.-H."/>
            <person name="Turgeon B."/>
            <person name="Goodwin S."/>
            <person name="Spatafora J."/>
            <person name="Crous P."/>
            <person name="Grigoriev I."/>
        </authorList>
    </citation>
    <scope>NUCLEOTIDE SEQUENCE</scope>
    <source>
        <strain evidence="1">CBS 260.36</strain>
    </source>
</reference>
<sequence>MSSPTPPSPDARGRVNGRPVLTSIDMLHIRWKVFGPLSESLEIASDARDPCSDCRPYTNNDPLVRRPASEPPVSSLKVELDGIQETVSYFLQAHNGDEHGEWTRASAPTDQELADARDGRFTWGDDEQGNILVRCCGVRRPHVPPWLTVSASDRPYVTIRDYVDAIHAWLRSYKDDILYARSFWTDNPLPADTNFYIVTLRPTKVYLKDGEREASEAVASYTRGAGMREWVERYMRERDAA</sequence>
<protein>
    <submittedName>
        <fullName evidence="1">Uncharacterized protein</fullName>
    </submittedName>
</protein>
<accession>A0A9P4MCV0</accession>
<proteinExistence type="predicted"/>